<dbReference type="AlphaFoldDB" id="A0A0R2IMQ1"/>
<reference evidence="7 8" key="1">
    <citation type="journal article" date="2015" name="Genome Announc.">
        <title>Expanding the biotechnology potential of lactobacilli through comparative genomics of 213 strains and associated genera.</title>
        <authorList>
            <person name="Sun Z."/>
            <person name="Harris H.M."/>
            <person name="McCann A."/>
            <person name="Guo C."/>
            <person name="Argimon S."/>
            <person name="Zhang W."/>
            <person name="Yang X."/>
            <person name="Jeffery I.B."/>
            <person name="Cooney J.C."/>
            <person name="Kagawa T.F."/>
            <person name="Liu W."/>
            <person name="Song Y."/>
            <person name="Salvetti E."/>
            <person name="Wrobel A."/>
            <person name="Rasinkangas P."/>
            <person name="Parkhill J."/>
            <person name="Rea M.C."/>
            <person name="O'Sullivan O."/>
            <person name="Ritari J."/>
            <person name="Douillard F.P."/>
            <person name="Paul Ross R."/>
            <person name="Yang R."/>
            <person name="Briner A.E."/>
            <person name="Felis G.E."/>
            <person name="de Vos W.M."/>
            <person name="Barrangou R."/>
            <person name="Klaenhammer T.R."/>
            <person name="Caufield P.W."/>
            <person name="Cui Y."/>
            <person name="Zhang H."/>
            <person name="O'Toole P.W."/>
        </authorList>
    </citation>
    <scope>NUCLEOTIDE SEQUENCE [LARGE SCALE GENOMIC DNA]</scope>
    <source>
        <strain evidence="7 8">DSM 17757</strain>
    </source>
</reference>
<feature type="DNA-binding region" description="H-T-H motif" evidence="5">
    <location>
        <begin position="29"/>
        <end position="48"/>
    </location>
</feature>
<dbReference type="OrthoDB" id="166040at2"/>
<evidence type="ECO:0000256" key="1">
    <source>
        <dbReference type="ARBA" id="ARBA00022491"/>
    </source>
</evidence>
<dbReference type="InterPro" id="IPR004111">
    <property type="entry name" value="Repressor_TetR_C"/>
</dbReference>
<proteinExistence type="predicted"/>
<dbReference type="SUPFAM" id="SSF48498">
    <property type="entry name" value="Tetracyclin repressor-like, C-terminal domain"/>
    <property type="match status" value="1"/>
</dbReference>
<gene>
    <name evidence="7" type="ORF">IV80_GL001501</name>
</gene>
<dbReference type="STRING" id="319652.IV80_GL001501"/>
<dbReference type="EMBL" id="JQBR01000005">
    <property type="protein sequence ID" value="KRN66251.1"/>
    <property type="molecule type" value="Genomic_DNA"/>
</dbReference>
<dbReference type="Pfam" id="PF00440">
    <property type="entry name" value="TetR_N"/>
    <property type="match status" value="1"/>
</dbReference>
<keyword evidence="3 5" id="KW-0238">DNA-binding</keyword>
<evidence type="ECO:0000259" key="6">
    <source>
        <dbReference type="PROSITE" id="PS50977"/>
    </source>
</evidence>
<accession>A0A0R2IMQ1</accession>
<dbReference type="PROSITE" id="PS50977">
    <property type="entry name" value="HTH_TETR_2"/>
    <property type="match status" value="1"/>
</dbReference>
<dbReference type="InterPro" id="IPR003012">
    <property type="entry name" value="Tet_transcr_reg_TetR"/>
</dbReference>
<evidence type="ECO:0000313" key="7">
    <source>
        <dbReference type="EMBL" id="KRN66251.1"/>
    </source>
</evidence>
<dbReference type="GO" id="GO:0045892">
    <property type="term" value="P:negative regulation of DNA-templated transcription"/>
    <property type="evidence" value="ECO:0007669"/>
    <property type="project" value="InterPro"/>
</dbReference>
<evidence type="ECO:0000256" key="5">
    <source>
        <dbReference type="PROSITE-ProRule" id="PRU00335"/>
    </source>
</evidence>
<dbReference type="RefSeq" id="WP_057750982.1">
    <property type="nucleotide sequence ID" value="NZ_BJVH01000005.1"/>
</dbReference>
<name>A0A0R2IMQ1_9LACO</name>
<dbReference type="Proteomes" id="UP000051568">
    <property type="component" value="Unassembled WGS sequence"/>
</dbReference>
<dbReference type="Pfam" id="PF02909">
    <property type="entry name" value="TetR_C_1"/>
    <property type="match status" value="1"/>
</dbReference>
<dbReference type="InterPro" id="IPR001647">
    <property type="entry name" value="HTH_TetR"/>
</dbReference>
<sequence>MPKAKISHSQIIQASLETLAKCQTLDAFSMRKVAATLPVDVSTIYWHFENKQALLQAMADEIAAQITFPDSRLAWQQQLTQLFNTIFSVYVAHPHAAELMLATVPSSKIRLSLMNHTISILVTAGFSEQQSSEAMATINFFLTGLVIHLSREYQLQNNVTNKQTSYLQKQVTKVPQITHEEKLAHIQNAIQEHHSQSAKQQFEVGLKLIIKGLVSDQSH</sequence>
<comment type="caution">
    <text evidence="7">The sequence shown here is derived from an EMBL/GenBank/DDBJ whole genome shotgun (WGS) entry which is preliminary data.</text>
</comment>
<feature type="domain" description="HTH tetR-type" evidence="6">
    <location>
        <begin position="5"/>
        <end position="66"/>
    </location>
</feature>
<dbReference type="GO" id="GO:0046677">
    <property type="term" value="P:response to antibiotic"/>
    <property type="evidence" value="ECO:0007669"/>
    <property type="project" value="InterPro"/>
</dbReference>
<dbReference type="SUPFAM" id="SSF46689">
    <property type="entry name" value="Homeodomain-like"/>
    <property type="match status" value="1"/>
</dbReference>
<evidence type="ECO:0000313" key="8">
    <source>
        <dbReference type="Proteomes" id="UP000051568"/>
    </source>
</evidence>
<dbReference type="GO" id="GO:0003677">
    <property type="term" value="F:DNA binding"/>
    <property type="evidence" value="ECO:0007669"/>
    <property type="project" value="UniProtKB-UniRule"/>
</dbReference>
<protein>
    <submittedName>
        <fullName evidence="7">TetR family transcriptional regulator</fullName>
    </submittedName>
</protein>
<evidence type="ECO:0000256" key="4">
    <source>
        <dbReference type="ARBA" id="ARBA00023163"/>
    </source>
</evidence>
<keyword evidence="2" id="KW-0805">Transcription regulation</keyword>
<dbReference type="PRINTS" id="PR00400">
    <property type="entry name" value="TETREPRESSOR"/>
</dbReference>
<evidence type="ECO:0000256" key="2">
    <source>
        <dbReference type="ARBA" id="ARBA00023015"/>
    </source>
</evidence>
<dbReference type="PATRIC" id="fig|319652.3.peg.1521"/>
<evidence type="ECO:0000256" key="3">
    <source>
        <dbReference type="ARBA" id="ARBA00023125"/>
    </source>
</evidence>
<keyword evidence="1" id="KW-0678">Repressor</keyword>
<keyword evidence="8" id="KW-1185">Reference proteome</keyword>
<organism evidence="7 8">
    <name type="scientific">Pediococcus cellicola</name>
    <dbReference type="NCBI Taxonomy" id="319652"/>
    <lineage>
        <taxon>Bacteria</taxon>
        <taxon>Bacillati</taxon>
        <taxon>Bacillota</taxon>
        <taxon>Bacilli</taxon>
        <taxon>Lactobacillales</taxon>
        <taxon>Lactobacillaceae</taxon>
        <taxon>Pediococcus</taxon>
    </lineage>
</organism>
<dbReference type="InterPro" id="IPR009057">
    <property type="entry name" value="Homeodomain-like_sf"/>
</dbReference>
<dbReference type="InterPro" id="IPR036271">
    <property type="entry name" value="Tet_transcr_reg_TetR-rel_C_sf"/>
</dbReference>
<keyword evidence="4" id="KW-0804">Transcription</keyword>
<dbReference type="Gene3D" id="1.10.357.10">
    <property type="entry name" value="Tetracycline Repressor, domain 2"/>
    <property type="match status" value="1"/>
</dbReference>
<dbReference type="Gene3D" id="1.10.10.60">
    <property type="entry name" value="Homeodomain-like"/>
    <property type="match status" value="1"/>
</dbReference>